<protein>
    <submittedName>
        <fullName evidence="2">Uncharacterized protein</fullName>
    </submittedName>
</protein>
<dbReference type="STRING" id="1801754.A3D42_02715"/>
<gene>
    <name evidence="2" type="ORF">A3D42_02715</name>
</gene>
<dbReference type="AlphaFoldDB" id="A0A1F6W6Z3"/>
<keyword evidence="1" id="KW-0175">Coiled coil</keyword>
<sequence length="133" mass="15955">MVILLSSFFISLISLTIIFGRKLIAIREQEEKIVEQEHAETDIPYMAEIKEIIIRKIKKYGYLGIETIIRIYFRSLNFLKARYEEFKKKIEGKNNVENKFSDRKTNGFLKMVSDYKHKIRQIKHKVKEEEKKP</sequence>
<dbReference type="EMBL" id="MFUE01000011">
    <property type="protein sequence ID" value="OGI77700.1"/>
    <property type="molecule type" value="Genomic_DNA"/>
</dbReference>
<proteinExistence type="predicted"/>
<organism evidence="2 3">
    <name type="scientific">Candidatus Nomurabacteria bacterium RIFCSPHIGHO2_02_FULL_41_18</name>
    <dbReference type="NCBI Taxonomy" id="1801754"/>
    <lineage>
        <taxon>Bacteria</taxon>
        <taxon>Candidatus Nomuraibacteriota</taxon>
    </lineage>
</organism>
<accession>A0A1F6W6Z3</accession>
<feature type="coiled-coil region" evidence="1">
    <location>
        <begin position="76"/>
        <end position="132"/>
    </location>
</feature>
<comment type="caution">
    <text evidence="2">The sequence shown here is derived from an EMBL/GenBank/DDBJ whole genome shotgun (WGS) entry which is preliminary data.</text>
</comment>
<reference evidence="2 3" key="1">
    <citation type="journal article" date="2016" name="Nat. Commun.">
        <title>Thousands of microbial genomes shed light on interconnected biogeochemical processes in an aquifer system.</title>
        <authorList>
            <person name="Anantharaman K."/>
            <person name="Brown C.T."/>
            <person name="Hug L.A."/>
            <person name="Sharon I."/>
            <person name="Castelle C.J."/>
            <person name="Probst A.J."/>
            <person name="Thomas B.C."/>
            <person name="Singh A."/>
            <person name="Wilkins M.J."/>
            <person name="Karaoz U."/>
            <person name="Brodie E.L."/>
            <person name="Williams K.H."/>
            <person name="Hubbard S.S."/>
            <person name="Banfield J.F."/>
        </authorList>
    </citation>
    <scope>NUCLEOTIDE SEQUENCE [LARGE SCALE GENOMIC DNA]</scope>
</reference>
<evidence type="ECO:0000313" key="2">
    <source>
        <dbReference type="EMBL" id="OGI77700.1"/>
    </source>
</evidence>
<name>A0A1F6W6Z3_9BACT</name>
<evidence type="ECO:0000256" key="1">
    <source>
        <dbReference type="SAM" id="Coils"/>
    </source>
</evidence>
<evidence type="ECO:0000313" key="3">
    <source>
        <dbReference type="Proteomes" id="UP000177777"/>
    </source>
</evidence>
<dbReference type="Proteomes" id="UP000177777">
    <property type="component" value="Unassembled WGS sequence"/>
</dbReference>